<dbReference type="InterPro" id="IPR046866">
    <property type="entry name" value="FapA_N"/>
</dbReference>
<evidence type="ECO:0000313" key="3">
    <source>
        <dbReference type="Proteomes" id="UP000078148"/>
    </source>
</evidence>
<dbReference type="InterPro" id="IPR046865">
    <property type="entry name" value="FapA_b_solenoid"/>
</dbReference>
<dbReference type="PANTHER" id="PTHR38032">
    <property type="entry name" value="POLYMERASE-RELATED"/>
    <property type="match status" value="1"/>
</dbReference>
<feature type="domain" description="Flagellar Assembly Protein A N-terminal region" evidence="1">
    <location>
        <begin position="88"/>
        <end position="279"/>
    </location>
</feature>
<dbReference type="PANTHER" id="PTHR38032:SF1">
    <property type="entry name" value="RNA-BINDING PROTEIN KHPB N-TERMINAL DOMAIN-CONTAINING PROTEIN"/>
    <property type="match status" value="1"/>
</dbReference>
<protein>
    <recommendedName>
        <fullName evidence="1">Flagellar Assembly Protein A N-terminal region domain-containing protein</fullName>
    </recommendedName>
</protein>
<dbReference type="STRING" id="1616788.AR543_20105"/>
<proteinExistence type="predicted"/>
<evidence type="ECO:0000259" key="1">
    <source>
        <dbReference type="Pfam" id="PF20250"/>
    </source>
</evidence>
<dbReference type="KEGG" id="pbv:AR543_20105"/>
<accession>A0A172ZKB5</accession>
<dbReference type="Pfam" id="PF03961">
    <property type="entry name" value="FapA"/>
    <property type="match status" value="1"/>
</dbReference>
<sequence>MQNSQNKPVETAISSVWDDDIPDGGKHGWVKIKDNRIHVFPPRQGGRPASIRGAAPVSLIVNKNIIAGTAPIDEEDIVTWELQHEPLFEIKVSPDQMEAYLILHEKVRYEWNLVDTPASTQLTVQAAPNRERIIETLEFTHIMDALESRHIIKNIDKAAILQELDLPSGKPVVVARGQASIPGTDARLELFFPEQIESVFHEAGGVIDHRSYRRIPSVHEGEVIATKHAPVTGLPGYDVFGNELSPRPAHDLEVTPGEFTEMNAAGEIVALRPGRPRMTGRGNRRQVDISSAFVVNGDVDLRTGNIVFAGDVIVHGNVTDHMIIESLGNVYIHGNVYNSTITATGSISIQGTVIGGRVYSGYFGVMFNRMYAASKQLSHEMRQLDMAAQVLADELRTRNQPIRYSQMVMLLIERKFRTIPELGRELLQVFSSIQYIQTKDTEQLKLMLADLMSSASILEKVDEQSIRSMRGYLDRLYASVSSMQEIQVNIELSRCQSSEIKSNGDIIVTREGVLQSNLYSAGSIAFIKEQSVCRGSRLEAEERIIAGIVGSDANARCVLQAKQHVYIKKLYNGYIIVDQHRWNVIDMMHDQLFDAEYMQIHAPIHSSTV</sequence>
<dbReference type="InterPro" id="IPR005646">
    <property type="entry name" value="FapA"/>
</dbReference>
<name>A0A172ZKB5_9BACL</name>
<organism evidence="2 3">
    <name type="scientific">Paenibacillus bovis</name>
    <dbReference type="NCBI Taxonomy" id="1616788"/>
    <lineage>
        <taxon>Bacteria</taxon>
        <taxon>Bacillati</taxon>
        <taxon>Bacillota</taxon>
        <taxon>Bacilli</taxon>
        <taxon>Bacillales</taxon>
        <taxon>Paenibacillaceae</taxon>
        <taxon>Paenibacillus</taxon>
    </lineage>
</organism>
<keyword evidence="3" id="KW-1185">Reference proteome</keyword>
<dbReference type="EMBL" id="CP013023">
    <property type="protein sequence ID" value="ANF98085.1"/>
    <property type="molecule type" value="Genomic_DNA"/>
</dbReference>
<reference evidence="2 3" key="2">
    <citation type="journal article" date="2016" name="Int. J. Syst. Evol. Microbiol.">
        <title>Paenibacillus bovis sp. nov., isolated from raw yak (Bos grunniens) milk.</title>
        <authorList>
            <person name="Gao C."/>
            <person name="Han J."/>
            <person name="Liu Z."/>
            <person name="Xu X."/>
            <person name="Hang F."/>
            <person name="Wu Z."/>
        </authorList>
    </citation>
    <scope>NUCLEOTIDE SEQUENCE [LARGE SCALE GENOMIC DNA]</scope>
    <source>
        <strain evidence="2 3">BD3526</strain>
    </source>
</reference>
<dbReference type="Proteomes" id="UP000078148">
    <property type="component" value="Chromosome"/>
</dbReference>
<evidence type="ECO:0000313" key="2">
    <source>
        <dbReference type="EMBL" id="ANF98085.1"/>
    </source>
</evidence>
<reference evidence="3" key="1">
    <citation type="submission" date="2015-10" db="EMBL/GenBank/DDBJ databases">
        <title>Genome of Paenibacillus bovis sp. nov.</title>
        <authorList>
            <person name="Wu Z."/>
            <person name="Gao C."/>
            <person name="Liu Z."/>
            <person name="Zheng H."/>
        </authorList>
    </citation>
    <scope>NUCLEOTIDE SEQUENCE [LARGE SCALE GENOMIC DNA]</scope>
    <source>
        <strain evidence="3">BD3526</strain>
    </source>
</reference>
<gene>
    <name evidence="2" type="ORF">AR543_20105</name>
</gene>
<dbReference type="AlphaFoldDB" id="A0A172ZKB5"/>
<dbReference type="Pfam" id="PF20250">
    <property type="entry name" value="FapA_N"/>
    <property type="match status" value="1"/>
</dbReference>